<dbReference type="InterPro" id="IPR050187">
    <property type="entry name" value="Lipid_Phosphate_FormReg"/>
</dbReference>
<dbReference type="OrthoDB" id="5598305at2759"/>
<dbReference type="GO" id="GO:0015031">
    <property type="term" value="P:protein transport"/>
    <property type="evidence" value="ECO:0007669"/>
    <property type="project" value="UniProtKB-KW"/>
</dbReference>
<evidence type="ECO:0000256" key="9">
    <source>
        <dbReference type="ARBA" id="ARBA00023010"/>
    </source>
</evidence>
<evidence type="ECO:0000256" key="11">
    <source>
        <dbReference type="ARBA" id="ARBA00023136"/>
    </source>
</evidence>
<dbReference type="HOGENOM" id="CLU_033744_0_0_1"/>
<dbReference type="GeneID" id="24098526"/>
<dbReference type="InParanoid" id="J4GRJ8"/>
<evidence type="ECO:0000256" key="10">
    <source>
        <dbReference type="ARBA" id="ARBA00023128"/>
    </source>
</evidence>
<reference evidence="13 14" key="1">
    <citation type="journal article" date="2012" name="Appl. Environ. Microbiol.">
        <title>Short-read sequencing for genomic analysis of the brown rot fungus Fibroporia radiculosa.</title>
        <authorList>
            <person name="Tang J.D."/>
            <person name="Perkins A.D."/>
            <person name="Sonstegard T.S."/>
            <person name="Schroeder S.G."/>
            <person name="Burgess S.C."/>
            <person name="Diehl S.V."/>
        </authorList>
    </citation>
    <scope>NUCLEOTIDE SEQUENCE [LARGE SCALE GENOMIC DNA]</scope>
    <source>
        <strain evidence="13 14">TFFH 294</strain>
    </source>
</reference>
<keyword evidence="8" id="KW-1133">Transmembrane helix</keyword>
<evidence type="ECO:0000256" key="7">
    <source>
        <dbReference type="ARBA" id="ARBA00022927"/>
    </source>
</evidence>
<keyword evidence="9" id="KW-0811">Translocation</keyword>
<feature type="compositionally biased region" description="Pro residues" evidence="12">
    <location>
        <begin position="285"/>
        <end position="295"/>
    </location>
</feature>
<evidence type="ECO:0000256" key="8">
    <source>
        <dbReference type="ARBA" id="ARBA00022989"/>
    </source>
</evidence>
<gene>
    <name evidence="13" type="ORF">FIBRA_05757</name>
</gene>
<name>J4GRJ8_9APHY</name>
<feature type="compositionally biased region" description="Basic and acidic residues" evidence="12">
    <location>
        <begin position="488"/>
        <end position="501"/>
    </location>
</feature>
<keyword evidence="4" id="KW-0813">Transport</keyword>
<feature type="region of interest" description="Disordered" evidence="12">
    <location>
        <begin position="220"/>
        <end position="295"/>
    </location>
</feature>
<evidence type="ECO:0000256" key="4">
    <source>
        <dbReference type="ARBA" id="ARBA00022448"/>
    </source>
</evidence>
<evidence type="ECO:0000256" key="12">
    <source>
        <dbReference type="SAM" id="MobiDB-lite"/>
    </source>
</evidence>
<evidence type="ECO:0000313" key="13">
    <source>
        <dbReference type="EMBL" id="CCM03615.1"/>
    </source>
</evidence>
<dbReference type="Pfam" id="PF11711">
    <property type="entry name" value="Tim54"/>
    <property type="match status" value="1"/>
</dbReference>
<sequence>MSEPAANAVPPPTKQNLAGVKTVLRYTGIPPSWLDKRPKLPSRNWLIFIGVTSTIAGYYIYDRRKCKEIRQEYVDRVKCLAEVPLHSLDYPRKVTVYGSKWPGDEDHGRSIKYFRKYVKPILVAAAVDYEIISGKRHGELMNRIADDIKRRRRIEAGLDQPPLTPMVLPNTSPEDKRRRELDGGVVIVGRPTFKEYMAGLKKGWTEGLELVDREEALSRRLESDGRFDEPEPEPDLASASEGDTDDEPIPTASRLPPSKPFTAFMPPHLQKSAPPQPSQSHQGPTIPPHLNAPPASIPQQPPILFVHFVNYIGLTQIPHMIWEFFNERYKVRAGAEAAYRLISGTTRPFIGPVADALHEEADGTSPAKPHLSEVTPDDLEFDKDTESYYKKSIVRSFASEIEKARTEYYAGLPAKLETARALARGTREPTKDEQSFPPPTEVELRAERMKKELRWQADEVGWDIIKPERNVAWDERFRNAMSTFADPPSDKADVVRDDRTS</sequence>
<evidence type="ECO:0000256" key="1">
    <source>
        <dbReference type="ARBA" id="ARBA00004434"/>
    </source>
</evidence>
<keyword evidence="5" id="KW-0812">Transmembrane</keyword>
<evidence type="ECO:0000256" key="6">
    <source>
        <dbReference type="ARBA" id="ARBA00022792"/>
    </source>
</evidence>
<protein>
    <recommendedName>
        <fullName evidence="3">Mitochondrial import inner membrane translocase subunit TIM54</fullName>
    </recommendedName>
</protein>
<feature type="region of interest" description="Disordered" evidence="12">
    <location>
        <begin position="160"/>
        <end position="181"/>
    </location>
</feature>
<evidence type="ECO:0000256" key="2">
    <source>
        <dbReference type="ARBA" id="ARBA00006355"/>
    </source>
</evidence>
<dbReference type="EMBL" id="HE797121">
    <property type="protein sequence ID" value="CCM03615.1"/>
    <property type="molecule type" value="Genomic_DNA"/>
</dbReference>
<keyword evidence="14" id="KW-1185">Reference proteome</keyword>
<dbReference type="PANTHER" id="PTHR12358:SF101">
    <property type="entry name" value="MITOCHONDRIAL IMPORT INNER MEMBRANE TRANSLOCASE SUBUNIT TIM54"/>
    <property type="match status" value="1"/>
</dbReference>
<dbReference type="RefSeq" id="XP_012182898.1">
    <property type="nucleotide sequence ID" value="XM_012327508.1"/>
</dbReference>
<dbReference type="STRING" id="599839.J4GRJ8"/>
<accession>J4GRJ8</accession>
<comment type="similarity">
    <text evidence="2">Belongs to the TIM54 family.</text>
</comment>
<evidence type="ECO:0000313" key="14">
    <source>
        <dbReference type="Proteomes" id="UP000006352"/>
    </source>
</evidence>
<feature type="region of interest" description="Disordered" evidence="12">
    <location>
        <begin position="482"/>
        <end position="501"/>
    </location>
</feature>
<proteinExistence type="inferred from homology"/>
<dbReference type="GO" id="GO:0005743">
    <property type="term" value="C:mitochondrial inner membrane"/>
    <property type="evidence" value="ECO:0007669"/>
    <property type="project" value="UniProtKB-SubCell"/>
</dbReference>
<keyword evidence="10" id="KW-0496">Mitochondrion</keyword>
<feature type="compositionally biased region" description="Basic and acidic residues" evidence="12">
    <location>
        <begin position="220"/>
        <end position="229"/>
    </location>
</feature>
<keyword evidence="7" id="KW-0653">Protein transport</keyword>
<dbReference type="PANTHER" id="PTHR12358">
    <property type="entry name" value="SPHINGOSINE KINASE"/>
    <property type="match status" value="1"/>
</dbReference>
<dbReference type="Proteomes" id="UP000006352">
    <property type="component" value="Unassembled WGS sequence"/>
</dbReference>
<organism evidence="13 14">
    <name type="scientific">Fibroporia radiculosa</name>
    <dbReference type="NCBI Taxonomy" id="599839"/>
    <lineage>
        <taxon>Eukaryota</taxon>
        <taxon>Fungi</taxon>
        <taxon>Dikarya</taxon>
        <taxon>Basidiomycota</taxon>
        <taxon>Agaricomycotina</taxon>
        <taxon>Agaricomycetes</taxon>
        <taxon>Polyporales</taxon>
        <taxon>Fibroporiaceae</taxon>
        <taxon>Fibroporia</taxon>
    </lineage>
</organism>
<comment type="subcellular location">
    <subcellularLocation>
        <location evidence="1">Mitochondrion inner membrane</location>
        <topology evidence="1">Single-pass membrane protein</topology>
    </subcellularLocation>
</comment>
<evidence type="ECO:0000256" key="5">
    <source>
        <dbReference type="ARBA" id="ARBA00022692"/>
    </source>
</evidence>
<evidence type="ECO:0000256" key="3">
    <source>
        <dbReference type="ARBA" id="ARBA00020796"/>
    </source>
</evidence>
<dbReference type="InterPro" id="IPR021056">
    <property type="entry name" value="Mt_import_IM_translocase_Tim54"/>
</dbReference>
<keyword evidence="6" id="KW-0999">Mitochondrion inner membrane</keyword>
<keyword evidence="11" id="KW-0472">Membrane</keyword>
<dbReference type="AlphaFoldDB" id="J4GRJ8"/>